<feature type="region of interest" description="Disordered" evidence="1">
    <location>
        <begin position="1"/>
        <end position="22"/>
    </location>
</feature>
<organism evidence="2">
    <name type="scientific">Amphimedon queenslandica</name>
    <name type="common">Sponge</name>
    <dbReference type="NCBI Taxonomy" id="400682"/>
    <lineage>
        <taxon>Eukaryota</taxon>
        <taxon>Metazoa</taxon>
        <taxon>Porifera</taxon>
        <taxon>Demospongiae</taxon>
        <taxon>Heteroscleromorpha</taxon>
        <taxon>Haplosclerida</taxon>
        <taxon>Niphatidae</taxon>
        <taxon>Amphimedon</taxon>
    </lineage>
</organism>
<dbReference type="InParanoid" id="A0A1X7TWB0"/>
<proteinExistence type="predicted"/>
<name>A0A1X7TWB0_AMPQE</name>
<evidence type="ECO:0000313" key="2">
    <source>
        <dbReference type="EnsemblMetazoa" id="Aqu2.1.19624_001"/>
    </source>
</evidence>
<dbReference type="AlphaFoldDB" id="A0A1X7TWB0"/>
<reference evidence="2" key="1">
    <citation type="submission" date="2017-05" db="UniProtKB">
        <authorList>
            <consortium name="EnsemblMetazoa"/>
        </authorList>
    </citation>
    <scope>IDENTIFICATION</scope>
</reference>
<feature type="compositionally biased region" description="Basic and acidic residues" evidence="1">
    <location>
        <begin position="13"/>
        <end position="22"/>
    </location>
</feature>
<sequence length="88" mass="10099">MKRINLPFTSSHAAKDLKHPDRKTPLKVLAEKTSQFLKKIWDRYVAKNKVIVDPVANQDDIEEEEEDTPIHVMQEGEIIPSSDDESDV</sequence>
<protein>
    <submittedName>
        <fullName evidence="2">Uncharacterized protein</fullName>
    </submittedName>
</protein>
<feature type="region of interest" description="Disordered" evidence="1">
    <location>
        <begin position="57"/>
        <end position="88"/>
    </location>
</feature>
<evidence type="ECO:0000256" key="1">
    <source>
        <dbReference type="SAM" id="MobiDB-lite"/>
    </source>
</evidence>
<dbReference type="EnsemblMetazoa" id="Aqu2.1.19624_001">
    <property type="protein sequence ID" value="Aqu2.1.19624_001"/>
    <property type="gene ID" value="Aqu2.1.19624"/>
</dbReference>
<accession>A0A1X7TWB0</accession>